<accession>A0A8S4QU74</accession>
<organism evidence="1 2">
    <name type="scientific">Pararge aegeria aegeria</name>
    <dbReference type="NCBI Taxonomy" id="348720"/>
    <lineage>
        <taxon>Eukaryota</taxon>
        <taxon>Metazoa</taxon>
        <taxon>Ecdysozoa</taxon>
        <taxon>Arthropoda</taxon>
        <taxon>Hexapoda</taxon>
        <taxon>Insecta</taxon>
        <taxon>Pterygota</taxon>
        <taxon>Neoptera</taxon>
        <taxon>Endopterygota</taxon>
        <taxon>Lepidoptera</taxon>
        <taxon>Glossata</taxon>
        <taxon>Ditrysia</taxon>
        <taxon>Papilionoidea</taxon>
        <taxon>Nymphalidae</taxon>
        <taxon>Satyrinae</taxon>
        <taxon>Satyrini</taxon>
        <taxon>Parargina</taxon>
        <taxon>Pararge</taxon>
    </lineage>
</organism>
<keyword evidence="2" id="KW-1185">Reference proteome</keyword>
<name>A0A8S4QU74_9NEOP</name>
<comment type="caution">
    <text evidence="1">The sequence shown here is derived from an EMBL/GenBank/DDBJ whole genome shotgun (WGS) entry which is preliminary data.</text>
</comment>
<dbReference type="Proteomes" id="UP000838756">
    <property type="component" value="Unassembled WGS sequence"/>
</dbReference>
<dbReference type="AlphaFoldDB" id="A0A8S4QU74"/>
<evidence type="ECO:0000313" key="1">
    <source>
        <dbReference type="EMBL" id="CAH2216463.1"/>
    </source>
</evidence>
<protein>
    <submittedName>
        <fullName evidence="1">Jg25947 protein</fullName>
    </submittedName>
</protein>
<dbReference type="EMBL" id="CAKXAJ010015573">
    <property type="protein sequence ID" value="CAH2216463.1"/>
    <property type="molecule type" value="Genomic_DNA"/>
</dbReference>
<sequence length="41" mass="4537">MARGEVVAVKRLNGDKMTLKRTEAPNKLLALMDDIHDAMLA</sequence>
<reference evidence="1" key="1">
    <citation type="submission" date="2022-03" db="EMBL/GenBank/DDBJ databases">
        <authorList>
            <person name="Lindestad O."/>
        </authorList>
    </citation>
    <scope>NUCLEOTIDE SEQUENCE</scope>
</reference>
<gene>
    <name evidence="1" type="primary">jg25947</name>
    <name evidence="1" type="ORF">PAEG_LOCUS4509</name>
</gene>
<evidence type="ECO:0000313" key="2">
    <source>
        <dbReference type="Proteomes" id="UP000838756"/>
    </source>
</evidence>
<feature type="non-terminal residue" evidence="1">
    <location>
        <position position="41"/>
    </location>
</feature>
<feature type="non-terminal residue" evidence="1">
    <location>
        <position position="1"/>
    </location>
</feature>
<proteinExistence type="predicted"/>